<keyword evidence="8" id="KW-0067">ATP-binding</keyword>
<dbReference type="GO" id="GO:0006355">
    <property type="term" value="P:regulation of DNA-templated transcription"/>
    <property type="evidence" value="ECO:0007669"/>
    <property type="project" value="InterPro"/>
</dbReference>
<dbReference type="SMART" id="SM00304">
    <property type="entry name" value="HAMP"/>
    <property type="match status" value="1"/>
</dbReference>
<evidence type="ECO:0000256" key="2">
    <source>
        <dbReference type="ARBA" id="ARBA00022475"/>
    </source>
</evidence>
<feature type="transmembrane region" description="Helical" evidence="13">
    <location>
        <begin position="305"/>
        <end position="328"/>
    </location>
</feature>
<dbReference type="PROSITE" id="PS50125">
    <property type="entry name" value="GUANYLATE_CYCLASE_2"/>
    <property type="match status" value="1"/>
</dbReference>
<name>A0A345Y213_9NEIS</name>
<sequence length="721" mass="79240">MSATRLKRLFHAPALVSAKTGSLRVRLLLLVLLAILPMLLLILATNLEERHAAEQRVQEDTVRLLHLTISQHERLIEGSRQLLIALAQIPVVRDRSEAACSTLFGNFLKQYPFYANLGAADLEGNVYCSGLRLAEPVNLADRGYFQRALQYKGLAIGDYQIGRITGKASVNFGYPILDETGFPKGVVYAALDLRWLEQLAIEARLPPDAVLIVFDRHGTVLFEHPDWRRWMGVAAEGNPLVETILSRQEEGTVELPNLEGVTSLFAFAPLRSTRGVVITNQGYLAVGIPTSVAFAQVNRAFAYRLLFFSAVASLALAMAWWFGAVFILRPARALLAATERLEEGDLQARTGLLPGHGELSQLAGSFDRMAERLQEHQAQLRHALAETTELKDLLDNVFASIVSGVITTDLQGKIMLCNLAALHILGYREAKELVGRNIVELQPPLGMTLLPHVLSTAHTDKPVIGLELTPTVAGRGTVYLRFNLSTLKGLQQPQGIAIVLDDVTEKRLMEAQQQLLQHMVSPAILAQIDTEHLQPAGKRTEITTLFTDIHGFTSISEQLNPDDLFGLLNRYLGVMADAVLAQEGTIDKFLGDAVMAWFNAPFPQPDHVMRALRAALGIREAIQALHQEISPLFHLSCGTGLHVGEAVLGLVGGKQRMEYTAIGDDVNIAKRIQEHAGVDQILISAAIYGRVQDQVIVRPATVIQVKGRQKPVEVYELLGLK</sequence>
<feature type="transmembrane region" description="Helical" evidence="13">
    <location>
        <begin position="27"/>
        <end position="47"/>
    </location>
</feature>
<keyword evidence="12" id="KW-0175">Coiled coil</keyword>
<keyword evidence="10" id="KW-0902">Two-component regulatory system</keyword>
<evidence type="ECO:0000313" key="18">
    <source>
        <dbReference type="Proteomes" id="UP000254537"/>
    </source>
</evidence>
<keyword evidence="6" id="KW-0547">Nucleotide-binding</keyword>
<evidence type="ECO:0000259" key="14">
    <source>
        <dbReference type="PROSITE" id="PS50112"/>
    </source>
</evidence>
<dbReference type="SUPFAM" id="SSF158472">
    <property type="entry name" value="HAMP domain-like"/>
    <property type="match status" value="1"/>
</dbReference>
<dbReference type="EMBL" id="CP031337">
    <property type="protein sequence ID" value="AXK37965.1"/>
    <property type="molecule type" value="Genomic_DNA"/>
</dbReference>
<evidence type="ECO:0000256" key="9">
    <source>
        <dbReference type="ARBA" id="ARBA00022989"/>
    </source>
</evidence>
<comment type="subcellular location">
    <subcellularLocation>
        <location evidence="1">Cell membrane</location>
        <topology evidence="1">Multi-pass membrane protein</topology>
    </subcellularLocation>
</comment>
<dbReference type="CDD" id="cd12914">
    <property type="entry name" value="PDC1_DGC_like"/>
    <property type="match status" value="1"/>
</dbReference>
<dbReference type="CDD" id="cd00130">
    <property type="entry name" value="PAS"/>
    <property type="match status" value="1"/>
</dbReference>
<dbReference type="GO" id="GO:0005886">
    <property type="term" value="C:plasma membrane"/>
    <property type="evidence" value="ECO:0007669"/>
    <property type="project" value="UniProtKB-SubCell"/>
</dbReference>
<evidence type="ECO:0000256" key="11">
    <source>
        <dbReference type="ARBA" id="ARBA00023136"/>
    </source>
</evidence>
<dbReference type="InterPro" id="IPR029151">
    <property type="entry name" value="Sensor-like_sf"/>
</dbReference>
<dbReference type="Gene3D" id="6.10.340.10">
    <property type="match status" value="1"/>
</dbReference>
<dbReference type="GO" id="GO:0000160">
    <property type="term" value="P:phosphorelay signal transduction system"/>
    <property type="evidence" value="ECO:0007669"/>
    <property type="project" value="UniProtKB-KW"/>
</dbReference>
<dbReference type="InterPro" id="IPR035965">
    <property type="entry name" value="PAS-like_dom_sf"/>
</dbReference>
<dbReference type="GO" id="GO:0005524">
    <property type="term" value="F:ATP binding"/>
    <property type="evidence" value="ECO:0007669"/>
    <property type="project" value="UniProtKB-KW"/>
</dbReference>
<keyword evidence="5 13" id="KW-0812">Transmembrane</keyword>
<dbReference type="SUPFAM" id="SSF55785">
    <property type="entry name" value="PYP-like sensor domain (PAS domain)"/>
    <property type="match status" value="1"/>
</dbReference>
<dbReference type="GO" id="GO:0009190">
    <property type="term" value="P:cyclic nucleotide biosynthetic process"/>
    <property type="evidence" value="ECO:0007669"/>
    <property type="project" value="InterPro"/>
</dbReference>
<dbReference type="KEGG" id="ccah:DWG20_00130"/>
<evidence type="ECO:0000256" key="7">
    <source>
        <dbReference type="ARBA" id="ARBA00022777"/>
    </source>
</evidence>
<dbReference type="GO" id="GO:0016301">
    <property type="term" value="F:kinase activity"/>
    <property type="evidence" value="ECO:0007669"/>
    <property type="project" value="UniProtKB-KW"/>
</dbReference>
<keyword evidence="3" id="KW-0597">Phosphoprotein</keyword>
<dbReference type="Proteomes" id="UP000254537">
    <property type="component" value="Chromosome"/>
</dbReference>
<accession>A0A345Y213</accession>
<keyword evidence="7" id="KW-0418">Kinase</keyword>
<dbReference type="SMART" id="SM00091">
    <property type="entry name" value="PAS"/>
    <property type="match status" value="1"/>
</dbReference>
<dbReference type="Pfam" id="PF02743">
    <property type="entry name" value="dCache_1"/>
    <property type="match status" value="1"/>
</dbReference>
<dbReference type="SUPFAM" id="SSF55073">
    <property type="entry name" value="Nucleotide cyclase"/>
    <property type="match status" value="1"/>
</dbReference>
<evidence type="ECO:0000256" key="1">
    <source>
        <dbReference type="ARBA" id="ARBA00004651"/>
    </source>
</evidence>
<reference evidence="17 18" key="1">
    <citation type="submission" date="2018-07" db="EMBL/GenBank/DDBJ databases">
        <title>Crenobacter cavernae sp. nov., isolated from a karst cave.</title>
        <authorList>
            <person name="Zhu H."/>
        </authorList>
    </citation>
    <scope>NUCLEOTIDE SEQUENCE [LARGE SCALE GENOMIC DNA]</scope>
    <source>
        <strain evidence="17 18">K1W11S-77</strain>
    </source>
</reference>
<dbReference type="Pfam" id="PF00211">
    <property type="entry name" value="Guanylate_cyc"/>
    <property type="match status" value="1"/>
</dbReference>
<dbReference type="SUPFAM" id="SSF103190">
    <property type="entry name" value="Sensory domain-like"/>
    <property type="match status" value="1"/>
</dbReference>
<feature type="domain" description="PAS" evidence="14">
    <location>
        <begin position="386"/>
        <end position="431"/>
    </location>
</feature>
<keyword evidence="2" id="KW-1003">Cell membrane</keyword>
<dbReference type="InterPro" id="IPR033479">
    <property type="entry name" value="dCache_1"/>
</dbReference>
<proteinExistence type="predicted"/>
<dbReference type="GO" id="GO:0004016">
    <property type="term" value="F:adenylate cyclase activity"/>
    <property type="evidence" value="ECO:0007669"/>
    <property type="project" value="UniProtKB-ARBA"/>
</dbReference>
<evidence type="ECO:0000259" key="15">
    <source>
        <dbReference type="PROSITE" id="PS50125"/>
    </source>
</evidence>
<keyword evidence="11 13" id="KW-0472">Membrane</keyword>
<dbReference type="InterPro" id="IPR013767">
    <property type="entry name" value="PAS_fold"/>
</dbReference>
<dbReference type="InterPro" id="IPR029787">
    <property type="entry name" value="Nucleotide_cyclase"/>
</dbReference>
<dbReference type="CDD" id="cd07302">
    <property type="entry name" value="CHD"/>
    <property type="match status" value="1"/>
</dbReference>
<evidence type="ECO:0000259" key="16">
    <source>
        <dbReference type="PROSITE" id="PS50885"/>
    </source>
</evidence>
<dbReference type="InterPro" id="IPR001054">
    <property type="entry name" value="A/G_cyclase"/>
</dbReference>
<dbReference type="PANTHER" id="PTHR43081">
    <property type="entry name" value="ADENYLATE CYCLASE, TERMINAL-DIFFERENTIATION SPECIFIC-RELATED"/>
    <property type="match status" value="1"/>
</dbReference>
<dbReference type="Gene3D" id="3.30.450.20">
    <property type="entry name" value="PAS domain"/>
    <property type="match status" value="3"/>
</dbReference>
<dbReference type="InterPro" id="IPR050697">
    <property type="entry name" value="Adenylyl/Guanylyl_Cyclase_3/4"/>
</dbReference>
<dbReference type="RefSeq" id="WP_115431847.1">
    <property type="nucleotide sequence ID" value="NZ_CP031337.1"/>
</dbReference>
<dbReference type="Gene3D" id="3.30.70.1230">
    <property type="entry name" value="Nucleotide cyclase"/>
    <property type="match status" value="1"/>
</dbReference>
<keyword evidence="9 13" id="KW-1133">Transmembrane helix</keyword>
<evidence type="ECO:0000256" key="8">
    <source>
        <dbReference type="ARBA" id="ARBA00022840"/>
    </source>
</evidence>
<evidence type="ECO:0000313" key="17">
    <source>
        <dbReference type="EMBL" id="AXK37965.1"/>
    </source>
</evidence>
<feature type="domain" description="HAMP" evidence="16">
    <location>
        <begin position="325"/>
        <end position="378"/>
    </location>
</feature>
<dbReference type="OrthoDB" id="9802500at2"/>
<evidence type="ECO:0000256" key="6">
    <source>
        <dbReference type="ARBA" id="ARBA00022741"/>
    </source>
</evidence>
<evidence type="ECO:0000256" key="3">
    <source>
        <dbReference type="ARBA" id="ARBA00022553"/>
    </source>
</evidence>
<dbReference type="Pfam" id="PF00672">
    <property type="entry name" value="HAMP"/>
    <property type="match status" value="1"/>
</dbReference>
<protein>
    <submittedName>
        <fullName evidence="17">HAMP domain-containing protein</fullName>
    </submittedName>
</protein>
<dbReference type="PANTHER" id="PTHR43081:SF1">
    <property type="entry name" value="ADENYLATE CYCLASE, TERMINAL-DIFFERENTIATION SPECIFIC"/>
    <property type="match status" value="1"/>
</dbReference>
<dbReference type="InterPro" id="IPR000014">
    <property type="entry name" value="PAS"/>
</dbReference>
<keyword evidence="4" id="KW-0808">Transferase</keyword>
<feature type="domain" description="Guanylate cyclase" evidence="15">
    <location>
        <begin position="543"/>
        <end position="673"/>
    </location>
</feature>
<evidence type="ECO:0000256" key="10">
    <source>
        <dbReference type="ARBA" id="ARBA00023012"/>
    </source>
</evidence>
<dbReference type="Pfam" id="PF00989">
    <property type="entry name" value="PAS"/>
    <property type="match status" value="1"/>
</dbReference>
<organism evidence="17 18">
    <name type="scientific">Crenobacter cavernae</name>
    <dbReference type="NCBI Taxonomy" id="2290923"/>
    <lineage>
        <taxon>Bacteria</taxon>
        <taxon>Pseudomonadati</taxon>
        <taxon>Pseudomonadota</taxon>
        <taxon>Betaproteobacteria</taxon>
        <taxon>Neisseriales</taxon>
        <taxon>Neisseriaceae</taxon>
        <taxon>Crenobacter</taxon>
    </lineage>
</organism>
<evidence type="ECO:0000256" key="13">
    <source>
        <dbReference type="SAM" id="Phobius"/>
    </source>
</evidence>
<evidence type="ECO:0000256" key="4">
    <source>
        <dbReference type="ARBA" id="ARBA00022679"/>
    </source>
</evidence>
<dbReference type="PROSITE" id="PS50112">
    <property type="entry name" value="PAS"/>
    <property type="match status" value="1"/>
</dbReference>
<feature type="coiled-coil region" evidence="12">
    <location>
        <begin position="366"/>
        <end position="393"/>
    </location>
</feature>
<dbReference type="NCBIfam" id="TIGR00229">
    <property type="entry name" value="sensory_box"/>
    <property type="match status" value="1"/>
</dbReference>
<evidence type="ECO:0000256" key="5">
    <source>
        <dbReference type="ARBA" id="ARBA00022692"/>
    </source>
</evidence>
<dbReference type="InterPro" id="IPR003660">
    <property type="entry name" value="HAMP_dom"/>
</dbReference>
<dbReference type="AlphaFoldDB" id="A0A345Y213"/>
<dbReference type="CDD" id="cd06225">
    <property type="entry name" value="HAMP"/>
    <property type="match status" value="1"/>
</dbReference>
<dbReference type="PROSITE" id="PS50885">
    <property type="entry name" value="HAMP"/>
    <property type="match status" value="1"/>
</dbReference>
<dbReference type="CDD" id="cd12915">
    <property type="entry name" value="PDC2_DGC_like"/>
    <property type="match status" value="1"/>
</dbReference>
<evidence type="ECO:0000256" key="12">
    <source>
        <dbReference type="SAM" id="Coils"/>
    </source>
</evidence>
<gene>
    <name evidence="17" type="ORF">DWG20_00130</name>
</gene>
<dbReference type="SMART" id="SM00044">
    <property type="entry name" value="CYCc"/>
    <property type="match status" value="1"/>
</dbReference>